<reference evidence="3 4" key="1">
    <citation type="submission" date="2021-05" db="EMBL/GenBank/DDBJ databases">
        <title>The draft genome of Geobacter chapellei DSM 13688.</title>
        <authorList>
            <person name="Xu Z."/>
            <person name="Masuda Y."/>
            <person name="Itoh H."/>
            <person name="Senoo K."/>
        </authorList>
    </citation>
    <scope>NUCLEOTIDE SEQUENCE [LARGE SCALE GENOMIC DNA]</scope>
    <source>
        <strain evidence="3 4">DSM 13688</strain>
    </source>
</reference>
<proteinExistence type="predicted"/>
<keyword evidence="4" id="KW-1185">Reference proteome</keyword>
<feature type="signal peptide" evidence="1">
    <location>
        <begin position="1"/>
        <end position="23"/>
    </location>
</feature>
<evidence type="ECO:0000313" key="4">
    <source>
        <dbReference type="Proteomes" id="UP000784128"/>
    </source>
</evidence>
<dbReference type="Proteomes" id="UP000784128">
    <property type="component" value="Unassembled WGS sequence"/>
</dbReference>
<dbReference type="CDD" id="cd00118">
    <property type="entry name" value="LysM"/>
    <property type="match status" value="1"/>
</dbReference>
<protein>
    <submittedName>
        <fullName evidence="3">LysM peptidoglycan-binding domain-containing protein</fullName>
    </submittedName>
</protein>
<organism evidence="3 4">
    <name type="scientific">Pelotalea chapellei</name>
    <dbReference type="NCBI Taxonomy" id="44671"/>
    <lineage>
        <taxon>Bacteria</taxon>
        <taxon>Pseudomonadati</taxon>
        <taxon>Thermodesulfobacteriota</taxon>
        <taxon>Desulfuromonadia</taxon>
        <taxon>Geobacterales</taxon>
        <taxon>Geobacteraceae</taxon>
        <taxon>Pelotalea</taxon>
    </lineage>
</organism>
<dbReference type="PANTHER" id="PTHR34700">
    <property type="entry name" value="POTASSIUM BINDING PROTEIN KBP"/>
    <property type="match status" value="1"/>
</dbReference>
<dbReference type="InterPro" id="IPR036779">
    <property type="entry name" value="LysM_dom_sf"/>
</dbReference>
<feature type="chain" id="PRO_5047487785" evidence="1">
    <location>
        <begin position="24"/>
        <end position="338"/>
    </location>
</feature>
<dbReference type="Gene3D" id="3.10.350.10">
    <property type="entry name" value="LysM domain"/>
    <property type="match status" value="1"/>
</dbReference>
<sequence length="338" mass="37384">MKTKHLIPLLLALFLALPFRAQALDQNEPTIYVIKKGDTLWGLSERFIKDPNYWPNMWSKNSQITNPHFIYPGQKVRIFPDRLEIVPTPNSKTAAAQQKTIKPDIVQEVAEEKLFPIRGNEGFLLENGTKPFGSIISGHHDRVLIGVDDMVYTDIGAINGVKGGEKFAIYKAESAVSHPLTSEIMGKKIVPLGTLQLTDVERTASRAIITRNYQEISPGSYLLPLRENPRREVALKMATIDLKGYIVESATGTGIIADGDIVYIDLGSNHGAEPGNMLYVVRDVKVDQRYAEGRVERLPQELLGALVILETGKKTATALVVKSIDAIYKGDKIVTAPK</sequence>
<name>A0ABS5U905_9BACT</name>
<accession>A0ABS5U905</accession>
<dbReference type="Pfam" id="PF01476">
    <property type="entry name" value="LysM"/>
    <property type="match status" value="1"/>
</dbReference>
<comment type="caution">
    <text evidence="3">The sequence shown here is derived from an EMBL/GenBank/DDBJ whole genome shotgun (WGS) entry which is preliminary data.</text>
</comment>
<gene>
    <name evidence="3" type="ORF">KJB30_10140</name>
</gene>
<feature type="domain" description="LysM" evidence="2">
    <location>
        <begin position="30"/>
        <end position="78"/>
    </location>
</feature>
<dbReference type="PROSITE" id="PS51782">
    <property type="entry name" value="LYSM"/>
    <property type="match status" value="1"/>
</dbReference>
<dbReference type="PANTHER" id="PTHR34700:SF4">
    <property type="entry name" value="PHAGE-LIKE ELEMENT PBSX PROTEIN XKDP"/>
    <property type="match status" value="1"/>
</dbReference>
<dbReference type="SUPFAM" id="SSF54106">
    <property type="entry name" value="LysM domain"/>
    <property type="match status" value="1"/>
</dbReference>
<evidence type="ECO:0000256" key="1">
    <source>
        <dbReference type="SAM" id="SignalP"/>
    </source>
</evidence>
<evidence type="ECO:0000313" key="3">
    <source>
        <dbReference type="EMBL" id="MBT1072144.1"/>
    </source>
</evidence>
<dbReference type="EMBL" id="JAHDYS010000008">
    <property type="protein sequence ID" value="MBT1072144.1"/>
    <property type="molecule type" value="Genomic_DNA"/>
</dbReference>
<evidence type="ECO:0000259" key="2">
    <source>
        <dbReference type="PROSITE" id="PS51782"/>
    </source>
</evidence>
<dbReference type="InterPro" id="IPR052196">
    <property type="entry name" value="Bact_Kbp"/>
</dbReference>
<dbReference type="SMART" id="SM00257">
    <property type="entry name" value="LysM"/>
    <property type="match status" value="1"/>
</dbReference>
<dbReference type="InterPro" id="IPR018392">
    <property type="entry name" value="LysM"/>
</dbReference>
<keyword evidence="1" id="KW-0732">Signal</keyword>